<accession>A0A5P1FJ87</accession>
<gene>
    <name evidence="1" type="ORF">A4U43_C02F10380</name>
</gene>
<reference evidence="2" key="1">
    <citation type="journal article" date="2017" name="Nat. Commun.">
        <title>The asparagus genome sheds light on the origin and evolution of a young Y chromosome.</title>
        <authorList>
            <person name="Harkess A."/>
            <person name="Zhou J."/>
            <person name="Xu C."/>
            <person name="Bowers J.E."/>
            <person name="Van der Hulst R."/>
            <person name="Ayyampalayam S."/>
            <person name="Mercati F."/>
            <person name="Riccardi P."/>
            <person name="McKain M.R."/>
            <person name="Kakrana A."/>
            <person name="Tang H."/>
            <person name="Ray J."/>
            <person name="Groenendijk J."/>
            <person name="Arikit S."/>
            <person name="Mathioni S.M."/>
            <person name="Nakano M."/>
            <person name="Shan H."/>
            <person name="Telgmann-Rauber A."/>
            <person name="Kanno A."/>
            <person name="Yue Z."/>
            <person name="Chen H."/>
            <person name="Li W."/>
            <person name="Chen Y."/>
            <person name="Xu X."/>
            <person name="Zhang Y."/>
            <person name="Luo S."/>
            <person name="Chen H."/>
            <person name="Gao J."/>
            <person name="Mao Z."/>
            <person name="Pires J.C."/>
            <person name="Luo M."/>
            <person name="Kudrna D."/>
            <person name="Wing R.A."/>
            <person name="Meyers B.C."/>
            <person name="Yi K."/>
            <person name="Kong H."/>
            <person name="Lavrijsen P."/>
            <person name="Sunseri F."/>
            <person name="Falavigna A."/>
            <person name="Ye Y."/>
            <person name="Leebens-Mack J.H."/>
            <person name="Chen G."/>
        </authorList>
    </citation>
    <scope>NUCLEOTIDE SEQUENCE [LARGE SCALE GENOMIC DNA]</scope>
    <source>
        <strain evidence="2">cv. DH0086</strain>
    </source>
</reference>
<proteinExistence type="predicted"/>
<dbReference type="PANTHER" id="PTHR36020:SF1">
    <property type="entry name" value="TRANSMEMBRANE PROTEIN"/>
    <property type="match status" value="1"/>
</dbReference>
<dbReference type="Gramene" id="ONK77773">
    <property type="protein sequence ID" value="ONK77773"/>
    <property type="gene ID" value="A4U43_C02F10380"/>
</dbReference>
<protein>
    <submittedName>
        <fullName evidence="1">Uncharacterized protein</fullName>
    </submittedName>
</protein>
<dbReference type="Proteomes" id="UP000243459">
    <property type="component" value="Chromosome 2"/>
</dbReference>
<dbReference type="AlphaFoldDB" id="A0A5P1FJ87"/>
<keyword evidence="2" id="KW-1185">Reference proteome</keyword>
<evidence type="ECO:0000313" key="1">
    <source>
        <dbReference type="EMBL" id="ONK77773.1"/>
    </source>
</evidence>
<organism evidence="1 2">
    <name type="scientific">Asparagus officinalis</name>
    <name type="common">Garden asparagus</name>
    <dbReference type="NCBI Taxonomy" id="4686"/>
    <lineage>
        <taxon>Eukaryota</taxon>
        <taxon>Viridiplantae</taxon>
        <taxon>Streptophyta</taxon>
        <taxon>Embryophyta</taxon>
        <taxon>Tracheophyta</taxon>
        <taxon>Spermatophyta</taxon>
        <taxon>Magnoliopsida</taxon>
        <taxon>Liliopsida</taxon>
        <taxon>Asparagales</taxon>
        <taxon>Asparagaceae</taxon>
        <taxon>Asparagoideae</taxon>
        <taxon>Asparagus</taxon>
    </lineage>
</organism>
<evidence type="ECO:0000313" key="2">
    <source>
        <dbReference type="Proteomes" id="UP000243459"/>
    </source>
</evidence>
<sequence>MAPAMFSHLQNVWPFSMLKKDDLKLSNQLVHKLSLPEHTKNFIFAIQDPDSHSIVYILAAQNLSKQSALDTEQLIKEVQPEAVVCLVASSILTEIQEEDESLPDDQVINVPTSSFGVLKKCLVDKINKEQYEASAKSQVLREIFGVGLYGHIFAAKKATDEIGSQFILLESPYERSAARSPSNVKTGYYISELKIPYIKSLLKKEMQPNYVSKEKQDESQPKCDYKAPPFALSIYALLADLHEIFNIIPSIKNALTSAQEMLSCINKGEPIATQILLEVHNFRIAIEALRVALNEASRCPLANNQKTSKLDFSQISSEEMSNAICAQALKSQARKFGSLVAIVDVGKLAGLRRHWTTTVPPEVACLTDQCFTHYLSGDEGTEAEPLAENPISFGARATSLLKVVPFYALVKLATFKLPVSVKFGIEHLQRTAGIANVGAKTCPVNFSGLFALAERTGLLGVQTSFYEIMRRRAVKFGPLAMFSCSMATCAGFMVYKDGIYCAAKSIHSVPMIVSMGRGLERLQQASEEVRQSGMKAQEKLQSVMYTLRKINIQ</sequence>
<dbReference type="PANTHER" id="PTHR36020">
    <property type="entry name" value="TRANSMEMBRANE PROTEIN"/>
    <property type="match status" value="1"/>
</dbReference>
<dbReference type="OrthoDB" id="1908857at2759"/>
<dbReference type="OMA" id="CLANEME"/>
<name>A0A5P1FJ87_ASPOF</name>
<dbReference type="EMBL" id="CM007382">
    <property type="protein sequence ID" value="ONK77773.1"/>
    <property type="molecule type" value="Genomic_DNA"/>
</dbReference>